<evidence type="ECO:0000259" key="5">
    <source>
        <dbReference type="Pfam" id="PF01258"/>
    </source>
</evidence>
<feature type="zinc finger region" description="dksA C4-type" evidence="4">
    <location>
        <begin position="88"/>
        <end position="112"/>
    </location>
</feature>
<dbReference type="SUPFAM" id="SSF109635">
    <property type="entry name" value="DnaK suppressor protein DksA, alpha-hairpin domain"/>
    <property type="match status" value="1"/>
</dbReference>
<dbReference type="EMBL" id="CP002343">
    <property type="protein sequence ID" value="ADU46810.1"/>
    <property type="molecule type" value="Genomic_DNA"/>
</dbReference>
<dbReference type="Gene3D" id="1.20.120.910">
    <property type="entry name" value="DksA, coiled-coil domain"/>
    <property type="match status" value="1"/>
</dbReference>
<dbReference type="InterPro" id="IPR037187">
    <property type="entry name" value="DnaK_N"/>
</dbReference>
<dbReference type="InterPro" id="IPR000962">
    <property type="entry name" value="Znf_DskA_TraR"/>
</dbReference>
<dbReference type="STRING" id="710696.Intca_0254"/>
<keyword evidence="7" id="KW-1185">Reference proteome</keyword>
<name>E6S6S4_INTC7</name>
<dbReference type="Proteomes" id="UP000008914">
    <property type="component" value="Chromosome"/>
</dbReference>
<reference evidence="6 7" key="1">
    <citation type="journal article" date="2010" name="Stand. Genomic Sci.">
        <title>Complete genome sequence of Intrasporangium calvum type strain (7 KIP).</title>
        <authorList>
            <person name="Del Rio T.G."/>
            <person name="Chertkov O."/>
            <person name="Yasawong M."/>
            <person name="Lucas S."/>
            <person name="Deshpande S."/>
            <person name="Cheng J.F."/>
            <person name="Detter C."/>
            <person name="Tapia R."/>
            <person name="Han C."/>
            <person name="Goodwin L."/>
            <person name="Pitluck S."/>
            <person name="Liolios K."/>
            <person name="Ivanova N."/>
            <person name="Mavromatis K."/>
            <person name="Pati A."/>
            <person name="Chen A."/>
            <person name="Palaniappan K."/>
            <person name="Land M."/>
            <person name="Hauser L."/>
            <person name="Chang Y.J."/>
            <person name="Jeffries C.D."/>
            <person name="Rohde M."/>
            <person name="Pukall R."/>
            <person name="Sikorski J."/>
            <person name="Goker M."/>
            <person name="Woyke T."/>
            <person name="Bristow J."/>
            <person name="Eisen J.A."/>
            <person name="Markowitz V."/>
            <person name="Hugenholtz P."/>
            <person name="Kyrpides N.C."/>
            <person name="Klenk H.P."/>
            <person name="Lapidus A."/>
        </authorList>
    </citation>
    <scope>NUCLEOTIDE SEQUENCE [LARGE SCALE GENOMIC DNA]</scope>
    <source>
        <strain evidence="7">ATCC 23552 / DSM 43043 / JCM 3097 / NBRC 12989 / 7 KIP</strain>
    </source>
</reference>
<dbReference type="GO" id="GO:0008270">
    <property type="term" value="F:zinc ion binding"/>
    <property type="evidence" value="ECO:0007669"/>
    <property type="project" value="UniProtKB-KW"/>
</dbReference>
<feature type="domain" description="Zinc finger DksA/TraR C4-type" evidence="5">
    <location>
        <begin position="83"/>
        <end position="111"/>
    </location>
</feature>
<protein>
    <submittedName>
        <fullName evidence="6">Transcriptional regulator, TraR/DksA family</fullName>
    </submittedName>
</protein>
<evidence type="ECO:0000313" key="7">
    <source>
        <dbReference type="Proteomes" id="UP000008914"/>
    </source>
</evidence>
<dbReference type="eggNOG" id="COG1734">
    <property type="taxonomic scope" value="Bacteria"/>
</dbReference>
<dbReference type="RefSeq" id="WP_013491132.1">
    <property type="nucleotide sequence ID" value="NC_014830.1"/>
</dbReference>
<keyword evidence="2" id="KW-0863">Zinc-finger</keyword>
<organism evidence="6 7">
    <name type="scientific">Intrasporangium calvum (strain ATCC 23552 / DSM 43043 / JCM 3097 / NBRC 12989 / NCIMB 10167 / NRRL B-3866 / 7 KIP)</name>
    <dbReference type="NCBI Taxonomy" id="710696"/>
    <lineage>
        <taxon>Bacteria</taxon>
        <taxon>Bacillati</taxon>
        <taxon>Actinomycetota</taxon>
        <taxon>Actinomycetes</taxon>
        <taxon>Micrococcales</taxon>
        <taxon>Intrasporangiaceae</taxon>
        <taxon>Intrasporangium</taxon>
    </lineage>
</organism>
<gene>
    <name evidence="6" type="ordered locus">Intca_0254</name>
</gene>
<evidence type="ECO:0000313" key="6">
    <source>
        <dbReference type="EMBL" id="ADU46810.1"/>
    </source>
</evidence>
<dbReference type="SUPFAM" id="SSF57716">
    <property type="entry name" value="Glucocorticoid receptor-like (DNA-binding domain)"/>
    <property type="match status" value="1"/>
</dbReference>
<dbReference type="KEGG" id="ica:Intca_0254"/>
<sequence length="116" mass="12722">MTDTTTHSTRLAEERQTTVDRLEGLRREFGQVVEAAVDSNSDDEHDPEGATIAYERSQVAALIDQAEEHLGEIDAALARLDEGSYGLCVVCGRRIPEERLEARPTARTCVEHAGQG</sequence>
<dbReference type="PANTHER" id="PTHR33823:SF4">
    <property type="entry name" value="GENERAL STRESS PROTEIN 16O"/>
    <property type="match status" value="1"/>
</dbReference>
<dbReference type="HOGENOM" id="CLU_043144_3_0_11"/>
<dbReference type="PANTHER" id="PTHR33823">
    <property type="entry name" value="RNA POLYMERASE-BINDING TRANSCRIPTION FACTOR DKSA-RELATED"/>
    <property type="match status" value="1"/>
</dbReference>
<proteinExistence type="predicted"/>
<accession>E6S6S4</accession>
<keyword evidence="3" id="KW-0862">Zinc</keyword>
<evidence type="ECO:0000256" key="4">
    <source>
        <dbReference type="PROSITE-ProRule" id="PRU00510"/>
    </source>
</evidence>
<dbReference type="AlphaFoldDB" id="E6S6S4"/>
<dbReference type="Pfam" id="PF01258">
    <property type="entry name" value="zf-dskA_traR"/>
    <property type="match status" value="1"/>
</dbReference>
<keyword evidence="1" id="KW-0479">Metal-binding</keyword>
<evidence type="ECO:0000256" key="1">
    <source>
        <dbReference type="ARBA" id="ARBA00022723"/>
    </source>
</evidence>
<evidence type="ECO:0000256" key="3">
    <source>
        <dbReference type="ARBA" id="ARBA00022833"/>
    </source>
</evidence>
<evidence type="ECO:0000256" key="2">
    <source>
        <dbReference type="ARBA" id="ARBA00022771"/>
    </source>
</evidence>
<dbReference type="PROSITE" id="PS51128">
    <property type="entry name" value="ZF_DKSA_2"/>
    <property type="match status" value="1"/>
</dbReference>